<evidence type="ECO:0000313" key="1">
    <source>
        <dbReference type="EMBL" id="KPV53481.1"/>
    </source>
</evidence>
<keyword evidence="2" id="KW-1185">Reference proteome</keyword>
<gene>
    <name evidence="1" type="ORF">SE17_09400</name>
</gene>
<dbReference type="EMBL" id="LJCR01000247">
    <property type="protein sequence ID" value="KPV53481.1"/>
    <property type="molecule type" value="Genomic_DNA"/>
</dbReference>
<evidence type="ECO:0000313" key="2">
    <source>
        <dbReference type="Proteomes" id="UP000050509"/>
    </source>
</evidence>
<proteinExistence type="predicted"/>
<dbReference type="AlphaFoldDB" id="A0A0P9FA08"/>
<reference evidence="1 2" key="1">
    <citation type="submission" date="2015-09" db="EMBL/GenBank/DDBJ databases">
        <title>Draft genome sequence of Kouleothrix aurantiaca JCM 19913.</title>
        <authorList>
            <person name="Hemp J."/>
        </authorList>
    </citation>
    <scope>NUCLEOTIDE SEQUENCE [LARGE SCALE GENOMIC DNA]</scope>
    <source>
        <strain evidence="1 2">COM-B</strain>
    </source>
</reference>
<sequence length="249" mass="27490">MPVTTDDCKIYILRQLGEVHEASAPGMQIVAALHQNLFATDAWNMRHFLHRGEYWKRLDKRKGPDGSIVRMFGYVDEAHPHHVFAEISEAPDGTLTHRFLVAPFQVAAINTPRYCTSSEFLAGPGDEDVIVALQDAMMDAELIEGAENLSTPTAWEASSAAGPFRVIMVRDGGDWEDPAVCFYRTDTRAVYLPPASAQKTLAAAWDWFQGRVDAKKRDMLTVSIMRALADAQAWAPLAIDGDEQAGEGV</sequence>
<protein>
    <submittedName>
        <fullName evidence="1">Uncharacterized protein</fullName>
    </submittedName>
</protein>
<organism evidence="1 2">
    <name type="scientific">Kouleothrix aurantiaca</name>
    <dbReference type="NCBI Taxonomy" id="186479"/>
    <lineage>
        <taxon>Bacteria</taxon>
        <taxon>Bacillati</taxon>
        <taxon>Chloroflexota</taxon>
        <taxon>Chloroflexia</taxon>
        <taxon>Chloroflexales</taxon>
        <taxon>Roseiflexineae</taxon>
        <taxon>Roseiflexaceae</taxon>
        <taxon>Kouleothrix</taxon>
    </lineage>
</organism>
<comment type="caution">
    <text evidence="1">The sequence shown here is derived from an EMBL/GenBank/DDBJ whole genome shotgun (WGS) entry which is preliminary data.</text>
</comment>
<name>A0A0P9FA08_9CHLR</name>
<dbReference type="Proteomes" id="UP000050509">
    <property type="component" value="Unassembled WGS sequence"/>
</dbReference>
<accession>A0A0P9FA08</accession>